<comment type="caution">
    <text evidence="1">The sequence shown here is derived from an EMBL/GenBank/DDBJ whole genome shotgun (WGS) entry which is preliminary data.</text>
</comment>
<gene>
    <name evidence="1" type="ORF">K488DRAFT_81323</name>
</gene>
<organism evidence="1 2">
    <name type="scientific">Vararia minispora EC-137</name>
    <dbReference type="NCBI Taxonomy" id="1314806"/>
    <lineage>
        <taxon>Eukaryota</taxon>
        <taxon>Fungi</taxon>
        <taxon>Dikarya</taxon>
        <taxon>Basidiomycota</taxon>
        <taxon>Agaricomycotina</taxon>
        <taxon>Agaricomycetes</taxon>
        <taxon>Russulales</taxon>
        <taxon>Lachnocladiaceae</taxon>
        <taxon>Vararia</taxon>
    </lineage>
</organism>
<evidence type="ECO:0000313" key="2">
    <source>
        <dbReference type="Proteomes" id="UP000814128"/>
    </source>
</evidence>
<proteinExistence type="predicted"/>
<dbReference type="EMBL" id="MU274338">
    <property type="protein sequence ID" value="KAI0026621.1"/>
    <property type="molecule type" value="Genomic_DNA"/>
</dbReference>
<protein>
    <submittedName>
        <fullName evidence="1">Ribosomal protein S5 domain 2-type protein</fullName>
    </submittedName>
</protein>
<sequence length="279" mass="29758">MSRPRGPTRLSKPYPGSRIEILNDASLRSEGRRPTELRAPTFEVVPGGADSADGSASASMGLTSVRVEVFGPREGRSRAQTLHDRASVNVEVVWVAFGEAGRRRRGRGDRRVAELTSSLRDTFQPAILTALYPRAQIDIHVHILAHDGALLSTCINATSLALLSAGVPMRDLVAAVTAGVHGSTVLCDLTALEEADMPSATVAVLPRSGKVALVGMETRLHVERFGEMFDVARRAAGVLCAEMRAVARGRAREILDAMDSGPAVLREGENDSGAVMVEE</sequence>
<keyword evidence="1" id="KW-0689">Ribosomal protein</keyword>
<dbReference type="Proteomes" id="UP000814128">
    <property type="component" value="Unassembled WGS sequence"/>
</dbReference>
<keyword evidence="1" id="KW-0687">Ribonucleoprotein</keyword>
<reference evidence="1" key="2">
    <citation type="journal article" date="2022" name="New Phytol.">
        <title>Evolutionary transition to the ectomycorrhizal habit in the genomes of a hyperdiverse lineage of mushroom-forming fungi.</title>
        <authorList>
            <person name="Looney B."/>
            <person name="Miyauchi S."/>
            <person name="Morin E."/>
            <person name="Drula E."/>
            <person name="Courty P.E."/>
            <person name="Kohler A."/>
            <person name="Kuo A."/>
            <person name="LaButti K."/>
            <person name="Pangilinan J."/>
            <person name="Lipzen A."/>
            <person name="Riley R."/>
            <person name="Andreopoulos W."/>
            <person name="He G."/>
            <person name="Johnson J."/>
            <person name="Nolan M."/>
            <person name="Tritt A."/>
            <person name="Barry K.W."/>
            <person name="Grigoriev I.V."/>
            <person name="Nagy L.G."/>
            <person name="Hibbett D."/>
            <person name="Henrissat B."/>
            <person name="Matheny P.B."/>
            <person name="Labbe J."/>
            <person name="Martin F.M."/>
        </authorList>
    </citation>
    <scope>NUCLEOTIDE SEQUENCE</scope>
    <source>
        <strain evidence="1">EC-137</strain>
    </source>
</reference>
<name>A0ACB8Q4E7_9AGAM</name>
<keyword evidence="2" id="KW-1185">Reference proteome</keyword>
<accession>A0ACB8Q4E7</accession>
<evidence type="ECO:0000313" key="1">
    <source>
        <dbReference type="EMBL" id="KAI0026621.1"/>
    </source>
</evidence>
<reference evidence="1" key="1">
    <citation type="submission" date="2021-02" db="EMBL/GenBank/DDBJ databases">
        <authorList>
            <consortium name="DOE Joint Genome Institute"/>
            <person name="Ahrendt S."/>
            <person name="Looney B.P."/>
            <person name="Miyauchi S."/>
            <person name="Morin E."/>
            <person name="Drula E."/>
            <person name="Courty P.E."/>
            <person name="Chicoki N."/>
            <person name="Fauchery L."/>
            <person name="Kohler A."/>
            <person name="Kuo A."/>
            <person name="Labutti K."/>
            <person name="Pangilinan J."/>
            <person name="Lipzen A."/>
            <person name="Riley R."/>
            <person name="Andreopoulos W."/>
            <person name="He G."/>
            <person name="Johnson J."/>
            <person name="Barry K.W."/>
            <person name="Grigoriev I.V."/>
            <person name="Nagy L."/>
            <person name="Hibbett D."/>
            <person name="Henrissat B."/>
            <person name="Matheny P.B."/>
            <person name="Labbe J."/>
            <person name="Martin F."/>
        </authorList>
    </citation>
    <scope>NUCLEOTIDE SEQUENCE</scope>
    <source>
        <strain evidence="1">EC-137</strain>
    </source>
</reference>